<evidence type="ECO:0000313" key="1">
    <source>
        <dbReference type="EMBL" id="KAJ6436354.1"/>
    </source>
</evidence>
<comment type="caution">
    <text evidence="1">The sequence shown here is derived from an EMBL/GenBank/DDBJ whole genome shotgun (WGS) entry which is preliminary data.</text>
</comment>
<gene>
    <name evidence="1" type="ORF">O9K51_11068</name>
</gene>
<organism evidence="1 2">
    <name type="scientific">Purpureocillium lavendulum</name>
    <dbReference type="NCBI Taxonomy" id="1247861"/>
    <lineage>
        <taxon>Eukaryota</taxon>
        <taxon>Fungi</taxon>
        <taxon>Dikarya</taxon>
        <taxon>Ascomycota</taxon>
        <taxon>Pezizomycotina</taxon>
        <taxon>Sordariomycetes</taxon>
        <taxon>Hypocreomycetidae</taxon>
        <taxon>Hypocreales</taxon>
        <taxon>Ophiocordycipitaceae</taxon>
        <taxon>Purpureocillium</taxon>
    </lineage>
</organism>
<keyword evidence="2" id="KW-1185">Reference proteome</keyword>
<accession>A0AB34FCD7</accession>
<name>A0AB34FCD7_9HYPO</name>
<evidence type="ECO:0000313" key="2">
    <source>
        <dbReference type="Proteomes" id="UP001163105"/>
    </source>
</evidence>
<dbReference type="EMBL" id="JAQHRD010000023">
    <property type="protein sequence ID" value="KAJ6436354.1"/>
    <property type="molecule type" value="Genomic_DNA"/>
</dbReference>
<dbReference type="Proteomes" id="UP001163105">
    <property type="component" value="Unassembled WGS sequence"/>
</dbReference>
<reference evidence="1" key="1">
    <citation type="submission" date="2023-01" db="EMBL/GenBank/DDBJ databases">
        <title>The growth and conidiation of Purpureocillium lavendulum are regulated by nitrogen source and histone H3K14 acetylation.</title>
        <authorList>
            <person name="Tang P."/>
            <person name="Han J."/>
            <person name="Zhang C."/>
            <person name="Tang P."/>
            <person name="Qi F."/>
            <person name="Zhang K."/>
            <person name="Liang L."/>
        </authorList>
    </citation>
    <scope>NUCLEOTIDE SEQUENCE</scope>
    <source>
        <strain evidence="1">YMF1.00683</strain>
    </source>
</reference>
<proteinExistence type="predicted"/>
<sequence length="153" mass="17089">MQFRGAKSACGCGLQATSQAREHVYIAKSEFLSRFIIIGKDTMCIYNSDMCPHLLWRKCDQDYPDEKLVKCEDNHGSMCTKHNTMSKGGFNAIIPWHMEQTTLVTCDTCKSKGYGTNIEGQSFPGHPAAGILKTLHENSGMITTTKMDKERTT</sequence>
<dbReference type="AlphaFoldDB" id="A0AB34FCD7"/>
<protein>
    <submittedName>
        <fullName evidence="1">Endo-beta-1,3-glucanase</fullName>
    </submittedName>
</protein>